<dbReference type="GO" id="GO:0005548">
    <property type="term" value="F:phospholipid transporter activity"/>
    <property type="evidence" value="ECO:0007669"/>
    <property type="project" value="TreeGrafter"/>
</dbReference>
<reference evidence="3" key="1">
    <citation type="submission" date="2016-10" db="EMBL/GenBank/DDBJ databases">
        <authorList>
            <person name="Varghese N."/>
            <person name="Submissions S."/>
        </authorList>
    </citation>
    <scope>NUCLEOTIDE SEQUENCE [LARGE SCALE GENOMIC DNA]</scope>
    <source>
        <strain evidence="3">CGMCC 4.3568</strain>
    </source>
</reference>
<feature type="transmembrane region" description="Helical" evidence="1">
    <location>
        <begin position="255"/>
        <end position="272"/>
    </location>
</feature>
<dbReference type="Proteomes" id="UP000243799">
    <property type="component" value="Unassembled WGS sequence"/>
</dbReference>
<keyword evidence="1" id="KW-0812">Transmembrane</keyword>
<dbReference type="EMBL" id="FOKG01000005">
    <property type="protein sequence ID" value="SFB13305.1"/>
    <property type="molecule type" value="Genomic_DNA"/>
</dbReference>
<feature type="transmembrane region" description="Helical" evidence="1">
    <location>
        <begin position="213"/>
        <end position="235"/>
    </location>
</feature>
<keyword evidence="1" id="KW-0472">Membrane</keyword>
<sequence length="281" mass="29310">MGVEMTQTVRERVIEAPLNTTTKLGDQVNFYARALAWTPLAITRYRKEILRQIAAVSFGTGGLALIGGTAAVVAILTGAMGIEIGLQGHSQLTNVGVEALSGFVSAYVNTRNGAPLVAGIALVATVGAGFTAELGAMRISEEIDALDVMAVPSIPYLVTTRIIAGMIAVTPLYAVALIAAYALTRATVIVVFGQSAGTYDHYFSTFLIPSDILSSYLTVLAMSVVVMCVHCYFGFKAEGGPAGVGLAVGKAVRTSLIAIMFVALAATITLYGNTDTLHISR</sequence>
<dbReference type="InterPro" id="IPR030802">
    <property type="entry name" value="Permease_MalE"/>
</dbReference>
<feature type="transmembrane region" description="Helical" evidence="1">
    <location>
        <begin position="116"/>
        <end position="136"/>
    </location>
</feature>
<dbReference type="PANTHER" id="PTHR30188:SF13">
    <property type="entry name" value="CONSERVED HYPOTHETICAL INTEGRAL MEMBRANE PROTEIN YRBE3B"/>
    <property type="match status" value="1"/>
</dbReference>
<accession>A0A1I0YIN7</accession>
<evidence type="ECO:0000313" key="2">
    <source>
        <dbReference type="EMBL" id="SFB13305.1"/>
    </source>
</evidence>
<dbReference type="GO" id="GO:0043190">
    <property type="term" value="C:ATP-binding cassette (ABC) transporter complex"/>
    <property type="evidence" value="ECO:0007669"/>
    <property type="project" value="InterPro"/>
</dbReference>
<name>A0A1I0YIN7_9PSEU</name>
<gene>
    <name evidence="2" type="ORF">SAMN05216266_105121</name>
</gene>
<evidence type="ECO:0000256" key="1">
    <source>
        <dbReference type="SAM" id="Phobius"/>
    </source>
</evidence>
<organism evidence="2 3">
    <name type="scientific">Amycolatopsis marina</name>
    <dbReference type="NCBI Taxonomy" id="490629"/>
    <lineage>
        <taxon>Bacteria</taxon>
        <taxon>Bacillati</taxon>
        <taxon>Actinomycetota</taxon>
        <taxon>Actinomycetes</taxon>
        <taxon>Pseudonocardiales</taxon>
        <taxon>Pseudonocardiaceae</taxon>
        <taxon>Amycolatopsis</taxon>
    </lineage>
</organism>
<dbReference type="PANTHER" id="PTHR30188">
    <property type="entry name" value="ABC TRANSPORTER PERMEASE PROTEIN-RELATED"/>
    <property type="match status" value="1"/>
</dbReference>
<dbReference type="STRING" id="490629.SAMN05216266_105121"/>
<keyword evidence="1" id="KW-1133">Transmembrane helix</keyword>
<feature type="transmembrane region" description="Helical" evidence="1">
    <location>
        <begin position="53"/>
        <end position="76"/>
    </location>
</feature>
<protein>
    <submittedName>
        <fullName evidence="2">Phospholipid/cholesterol/gamma-HCH transport system permease protein</fullName>
    </submittedName>
</protein>
<dbReference type="AlphaFoldDB" id="A0A1I0YIN7"/>
<evidence type="ECO:0000313" key="3">
    <source>
        <dbReference type="Proteomes" id="UP000243799"/>
    </source>
</evidence>
<proteinExistence type="predicted"/>
<keyword evidence="3" id="KW-1185">Reference proteome</keyword>
<dbReference type="Pfam" id="PF02405">
    <property type="entry name" value="MlaE"/>
    <property type="match status" value="1"/>
</dbReference>